<comment type="caution">
    <text evidence="2">The sequence shown here is derived from an EMBL/GenBank/DDBJ whole genome shotgun (WGS) entry which is preliminary data.</text>
</comment>
<keyword evidence="1" id="KW-0732">Signal</keyword>
<protein>
    <submittedName>
        <fullName evidence="2">Uncharacterized protein</fullName>
    </submittedName>
</protein>
<evidence type="ECO:0000256" key="1">
    <source>
        <dbReference type="SAM" id="SignalP"/>
    </source>
</evidence>
<dbReference type="AlphaFoldDB" id="F0BL33"/>
<name>F0BL33_9XANT</name>
<feature type="signal peptide" evidence="1">
    <location>
        <begin position="1"/>
        <end position="19"/>
    </location>
</feature>
<reference evidence="2 3" key="1">
    <citation type="journal article" date="2011" name="BMC Genomics">
        <title>Comparative genomics reveals diversity among xanthomonads infecting tomato and pepper.</title>
        <authorList>
            <person name="Potnis N."/>
            <person name="Krasileva K."/>
            <person name="Chow V."/>
            <person name="Almeida N.F."/>
            <person name="Patil P.B."/>
            <person name="Ryan R.P."/>
            <person name="Sharlach M."/>
            <person name="Behlau F."/>
            <person name="Dow J.M."/>
            <person name="Momol M.T."/>
            <person name="White F.F."/>
            <person name="Preston J.F."/>
            <person name="Vinatzer B.A."/>
            <person name="Koebnik R."/>
            <person name="Setubal J.C."/>
            <person name="Norman D.J."/>
            <person name="Staskawicz B.J."/>
            <person name="Jones J.B."/>
        </authorList>
    </citation>
    <scope>NUCLEOTIDE SEQUENCE [LARGE SCALE GENOMIC DNA]</scope>
    <source>
        <strain evidence="2 3">ATCC 35937</strain>
    </source>
</reference>
<feature type="chain" id="PRO_5003248453" evidence="1">
    <location>
        <begin position="20"/>
        <end position="57"/>
    </location>
</feature>
<dbReference type="EMBL" id="AEQV01000286">
    <property type="protein sequence ID" value="EGD06801.1"/>
    <property type="molecule type" value="Genomic_DNA"/>
</dbReference>
<proteinExistence type="predicted"/>
<organism evidence="2 3">
    <name type="scientific">Xanthomonas vesicatoria ATCC 35937</name>
    <dbReference type="NCBI Taxonomy" id="925775"/>
    <lineage>
        <taxon>Bacteria</taxon>
        <taxon>Pseudomonadati</taxon>
        <taxon>Pseudomonadota</taxon>
        <taxon>Gammaproteobacteria</taxon>
        <taxon>Lysobacterales</taxon>
        <taxon>Lysobacteraceae</taxon>
        <taxon>Xanthomonas</taxon>
    </lineage>
</organism>
<evidence type="ECO:0000313" key="3">
    <source>
        <dbReference type="Proteomes" id="UP000003299"/>
    </source>
</evidence>
<gene>
    <name evidence="2" type="ORF">XVE_5005</name>
</gene>
<sequence>MRMHAIAAASAVMPLAASAGGHLQHDAPVLLEQGADAGLQVCVQWHCSGAGQEGMSG</sequence>
<evidence type="ECO:0000313" key="2">
    <source>
        <dbReference type="EMBL" id="EGD06801.1"/>
    </source>
</evidence>
<accession>F0BL33</accession>
<dbReference type="Proteomes" id="UP000003299">
    <property type="component" value="Unassembled WGS sequence"/>
</dbReference>